<proteinExistence type="predicted"/>
<accession>A0A6J2JT60</accession>
<keyword evidence="9" id="KW-1185">Reference proteome</keyword>
<reference evidence="10" key="1">
    <citation type="submission" date="2025-08" db="UniProtKB">
        <authorList>
            <consortium name="RefSeq"/>
        </authorList>
    </citation>
    <scope>IDENTIFICATION</scope>
    <source>
        <tissue evidence="10">Silk gland</tissue>
    </source>
</reference>
<dbReference type="SUPFAM" id="SSF57625">
    <property type="entry name" value="Invertebrate chitin-binding proteins"/>
    <property type="match status" value="2"/>
</dbReference>
<keyword evidence="4" id="KW-1015">Disulfide bond</keyword>
<name>A0A6J2JT60_BOMMA</name>
<dbReference type="CTD" id="100862783"/>
<dbReference type="PANTHER" id="PTHR23301:SF0">
    <property type="entry name" value="CHITIN-BINDING TYPE-2 DOMAIN-CONTAINING PROTEIN-RELATED"/>
    <property type="match status" value="1"/>
</dbReference>
<evidence type="ECO:0000256" key="1">
    <source>
        <dbReference type="ARBA" id="ARBA00022669"/>
    </source>
</evidence>
<evidence type="ECO:0000259" key="8">
    <source>
        <dbReference type="PROSITE" id="PS50940"/>
    </source>
</evidence>
<dbReference type="KEGG" id="bman:114244498"/>
<feature type="signal peptide" evidence="7">
    <location>
        <begin position="1"/>
        <end position="24"/>
    </location>
</feature>
<dbReference type="GO" id="GO:0008061">
    <property type="term" value="F:chitin binding"/>
    <property type="evidence" value="ECO:0007669"/>
    <property type="project" value="UniProtKB-KW"/>
</dbReference>
<feature type="chain" id="PRO_5026946295" evidence="7">
    <location>
        <begin position="25"/>
        <end position="297"/>
    </location>
</feature>
<sequence length="297" mass="32647">MPSPLNYFVPGLTLILAAVALARAENLCPPEQAENWEIELLLPHPQCNKFYKCTFGQPVEMVCYGNLYFNLKTWQCDWPENVDCGDRVDPAHTTTASPIPTTLVPETTTERETEAPTTTPIPTTTETTKAEVTTTTTQAPTTTTLAPTTTTEVPTTTTQAPTTTTLAPTTTTEVPTTTTQAPTTTQEPVTEPPTATAAPTVAPTPEPEPEKPEIDFLENGCPVNPHIHWLLPHEEDCNLFYYCVWGRKVLRQCASTLHFNKVIQVCDWPWDAGCASSFDKNAVARRMISEVEVSVNL</sequence>
<keyword evidence="5" id="KW-0325">Glycoprotein</keyword>
<dbReference type="GeneID" id="114244498"/>
<dbReference type="PROSITE" id="PS50940">
    <property type="entry name" value="CHIT_BIND_II"/>
    <property type="match status" value="2"/>
</dbReference>
<keyword evidence="2 7" id="KW-0732">Signal</keyword>
<evidence type="ECO:0000256" key="3">
    <source>
        <dbReference type="ARBA" id="ARBA00022737"/>
    </source>
</evidence>
<dbReference type="SMART" id="SM00494">
    <property type="entry name" value="ChtBD2"/>
    <property type="match status" value="2"/>
</dbReference>
<feature type="domain" description="Chitin-binding type-2" evidence="8">
    <location>
        <begin position="25"/>
        <end position="86"/>
    </location>
</feature>
<dbReference type="InterPro" id="IPR002557">
    <property type="entry name" value="Chitin-bd_dom"/>
</dbReference>
<dbReference type="InterPro" id="IPR051940">
    <property type="entry name" value="Chitin_bind-dev_reg"/>
</dbReference>
<dbReference type="Pfam" id="PF01607">
    <property type="entry name" value="CBM_14"/>
    <property type="match status" value="2"/>
</dbReference>
<dbReference type="GO" id="GO:0005576">
    <property type="term" value="C:extracellular region"/>
    <property type="evidence" value="ECO:0007669"/>
    <property type="project" value="InterPro"/>
</dbReference>
<protein>
    <submittedName>
        <fullName evidence="10">Mucin-2-like</fullName>
    </submittedName>
</protein>
<gene>
    <name evidence="10" type="primary">LOC114244498</name>
</gene>
<dbReference type="Proteomes" id="UP000504629">
    <property type="component" value="Unplaced"/>
</dbReference>
<evidence type="ECO:0000313" key="10">
    <source>
        <dbReference type="RefSeq" id="XP_028032132.1"/>
    </source>
</evidence>
<feature type="domain" description="Chitin-binding type-2" evidence="8">
    <location>
        <begin position="218"/>
        <end position="276"/>
    </location>
</feature>
<dbReference type="PANTHER" id="PTHR23301">
    <property type="entry name" value="CHITIN BINDING PERITROPHIN-A"/>
    <property type="match status" value="1"/>
</dbReference>
<feature type="compositionally biased region" description="Low complexity" evidence="6">
    <location>
        <begin position="98"/>
        <end position="107"/>
    </location>
</feature>
<dbReference type="AlphaFoldDB" id="A0A6J2JT60"/>
<keyword evidence="1" id="KW-0147">Chitin-binding</keyword>
<dbReference type="RefSeq" id="XP_028032132.1">
    <property type="nucleotide sequence ID" value="XM_028176331.1"/>
</dbReference>
<evidence type="ECO:0000256" key="5">
    <source>
        <dbReference type="ARBA" id="ARBA00023180"/>
    </source>
</evidence>
<dbReference type="InterPro" id="IPR036508">
    <property type="entry name" value="Chitin-bd_dom_sf"/>
</dbReference>
<feature type="compositionally biased region" description="Low complexity" evidence="6">
    <location>
        <begin position="115"/>
        <end position="203"/>
    </location>
</feature>
<feature type="region of interest" description="Disordered" evidence="6">
    <location>
        <begin position="91"/>
        <end position="211"/>
    </location>
</feature>
<evidence type="ECO:0000256" key="6">
    <source>
        <dbReference type="SAM" id="MobiDB-lite"/>
    </source>
</evidence>
<dbReference type="OrthoDB" id="6020543at2759"/>
<evidence type="ECO:0000313" key="9">
    <source>
        <dbReference type="Proteomes" id="UP000504629"/>
    </source>
</evidence>
<evidence type="ECO:0000256" key="7">
    <source>
        <dbReference type="SAM" id="SignalP"/>
    </source>
</evidence>
<evidence type="ECO:0000256" key="2">
    <source>
        <dbReference type="ARBA" id="ARBA00022729"/>
    </source>
</evidence>
<keyword evidence="3" id="KW-0677">Repeat</keyword>
<organism evidence="9 10">
    <name type="scientific">Bombyx mandarina</name>
    <name type="common">Wild silk moth</name>
    <name type="synonym">Wild silkworm</name>
    <dbReference type="NCBI Taxonomy" id="7092"/>
    <lineage>
        <taxon>Eukaryota</taxon>
        <taxon>Metazoa</taxon>
        <taxon>Ecdysozoa</taxon>
        <taxon>Arthropoda</taxon>
        <taxon>Hexapoda</taxon>
        <taxon>Insecta</taxon>
        <taxon>Pterygota</taxon>
        <taxon>Neoptera</taxon>
        <taxon>Endopterygota</taxon>
        <taxon>Lepidoptera</taxon>
        <taxon>Glossata</taxon>
        <taxon>Ditrysia</taxon>
        <taxon>Bombycoidea</taxon>
        <taxon>Bombycidae</taxon>
        <taxon>Bombycinae</taxon>
        <taxon>Bombyx</taxon>
    </lineage>
</organism>
<evidence type="ECO:0000256" key="4">
    <source>
        <dbReference type="ARBA" id="ARBA00023157"/>
    </source>
</evidence>
<dbReference type="Gene3D" id="2.170.140.10">
    <property type="entry name" value="Chitin binding domain"/>
    <property type="match status" value="2"/>
</dbReference>